<dbReference type="STRING" id="29556.VO56_02985"/>
<evidence type="ECO:0000256" key="6">
    <source>
        <dbReference type="ARBA" id="ARBA00022741"/>
    </source>
</evidence>
<dbReference type="AlphaFoldDB" id="A0A449A3D8"/>
<dbReference type="GO" id="GO:0005829">
    <property type="term" value="C:cytosol"/>
    <property type="evidence" value="ECO:0007669"/>
    <property type="project" value="TreeGrafter"/>
</dbReference>
<dbReference type="CDD" id="cd00775">
    <property type="entry name" value="LysRS_core"/>
    <property type="match status" value="1"/>
</dbReference>
<feature type="binding site" evidence="11">
    <location>
        <position position="420"/>
    </location>
    <ligand>
        <name>Mg(2+)</name>
        <dbReference type="ChEBI" id="CHEBI:18420"/>
        <label>1</label>
    </ligand>
</feature>
<dbReference type="RefSeq" id="WP_223211655.1">
    <property type="nucleotide sequence ID" value="NZ_LR214950.1"/>
</dbReference>
<dbReference type="GO" id="GO:0005524">
    <property type="term" value="F:ATP binding"/>
    <property type="evidence" value="ECO:0007669"/>
    <property type="project" value="UniProtKB-UniRule"/>
</dbReference>
<dbReference type="EC" id="6.1.1.6" evidence="11"/>
<dbReference type="GO" id="GO:0004824">
    <property type="term" value="F:lysine-tRNA ligase activity"/>
    <property type="evidence" value="ECO:0007669"/>
    <property type="project" value="UniProtKB-UniRule"/>
</dbReference>
<dbReference type="InterPro" id="IPR004365">
    <property type="entry name" value="NA-bd_OB_tRNA"/>
</dbReference>
<dbReference type="NCBIfam" id="NF001756">
    <property type="entry name" value="PRK00484.1"/>
    <property type="match status" value="1"/>
</dbReference>
<dbReference type="GO" id="GO:0006430">
    <property type="term" value="P:lysyl-tRNA aminoacylation"/>
    <property type="evidence" value="ECO:0007669"/>
    <property type="project" value="UniProtKB-UniRule"/>
</dbReference>
<organism evidence="14 15">
    <name type="scientific">Mycoplasmopsis gallinacea</name>
    <dbReference type="NCBI Taxonomy" id="29556"/>
    <lineage>
        <taxon>Bacteria</taxon>
        <taxon>Bacillati</taxon>
        <taxon>Mycoplasmatota</taxon>
        <taxon>Mycoplasmoidales</taxon>
        <taxon>Metamycoplasmataceae</taxon>
        <taxon>Mycoplasmopsis</taxon>
    </lineage>
</organism>
<name>A0A449A3D8_9BACT</name>
<evidence type="ECO:0000256" key="5">
    <source>
        <dbReference type="ARBA" id="ARBA00022723"/>
    </source>
</evidence>
<evidence type="ECO:0000256" key="8">
    <source>
        <dbReference type="ARBA" id="ARBA00022917"/>
    </source>
</evidence>
<evidence type="ECO:0000256" key="11">
    <source>
        <dbReference type="HAMAP-Rule" id="MF_00252"/>
    </source>
</evidence>
<dbReference type="InterPro" id="IPR006195">
    <property type="entry name" value="aa-tRNA-synth_II"/>
</dbReference>
<keyword evidence="7 11" id="KW-0067">ATP-binding</keyword>
<dbReference type="GO" id="GO:0000287">
    <property type="term" value="F:magnesium ion binding"/>
    <property type="evidence" value="ECO:0007669"/>
    <property type="project" value="UniProtKB-UniRule"/>
</dbReference>
<dbReference type="InterPro" id="IPR044136">
    <property type="entry name" value="Lys-tRNA-ligase_II_N"/>
</dbReference>
<evidence type="ECO:0000256" key="4">
    <source>
        <dbReference type="ARBA" id="ARBA00022598"/>
    </source>
</evidence>
<comment type="similarity">
    <text evidence="11">Belongs to the class-II aminoacyl-tRNA synthetase family.</text>
</comment>
<evidence type="ECO:0000313" key="14">
    <source>
        <dbReference type="EMBL" id="VEU58714.1"/>
    </source>
</evidence>
<gene>
    <name evidence="14" type="primary">lysS_3</name>
    <name evidence="11" type="synonym">lysS</name>
    <name evidence="14" type="ORF">NCTC10183_00485</name>
</gene>
<keyword evidence="4 11" id="KW-0436">Ligase</keyword>
<dbReference type="EMBL" id="LR214950">
    <property type="protein sequence ID" value="VEU58714.1"/>
    <property type="molecule type" value="Genomic_DNA"/>
</dbReference>
<dbReference type="InterPro" id="IPR004364">
    <property type="entry name" value="Aa-tRNA-synt_II"/>
</dbReference>
<dbReference type="PRINTS" id="PR00982">
    <property type="entry name" value="TRNASYNTHLYS"/>
</dbReference>
<evidence type="ECO:0000256" key="2">
    <source>
        <dbReference type="ARBA" id="ARBA00011738"/>
    </source>
</evidence>
<dbReference type="SUPFAM" id="SSF55681">
    <property type="entry name" value="Class II aaRS and biotin synthetases"/>
    <property type="match status" value="1"/>
</dbReference>
<dbReference type="CDD" id="cd04322">
    <property type="entry name" value="LysRS_N"/>
    <property type="match status" value="1"/>
</dbReference>
<reference evidence="14 15" key="1">
    <citation type="submission" date="2019-01" db="EMBL/GenBank/DDBJ databases">
        <authorList>
            <consortium name="Pathogen Informatics"/>
        </authorList>
    </citation>
    <scope>NUCLEOTIDE SEQUENCE [LARGE SCALE GENOMIC DNA]</scope>
    <source>
        <strain evidence="14 15">NCTC10183</strain>
    </source>
</reference>
<keyword evidence="6 11" id="KW-0547">Nucleotide-binding</keyword>
<comment type="subcellular location">
    <subcellularLocation>
        <location evidence="1 11">Cytoplasm</location>
    </subcellularLocation>
</comment>
<dbReference type="GO" id="GO:0000049">
    <property type="term" value="F:tRNA binding"/>
    <property type="evidence" value="ECO:0007669"/>
    <property type="project" value="TreeGrafter"/>
</dbReference>
<evidence type="ECO:0000256" key="9">
    <source>
        <dbReference type="ARBA" id="ARBA00023146"/>
    </source>
</evidence>
<comment type="cofactor">
    <cofactor evidence="11 12">
        <name>Mg(2+)</name>
        <dbReference type="ChEBI" id="CHEBI:18420"/>
    </cofactor>
    <text evidence="11 12">Binds 3 Mg(2+) ions per subunit.</text>
</comment>
<dbReference type="Pfam" id="PF00152">
    <property type="entry name" value="tRNA-synt_2"/>
    <property type="match status" value="1"/>
</dbReference>
<protein>
    <recommendedName>
        <fullName evidence="11">Lysine--tRNA ligase</fullName>
        <ecNumber evidence="11">6.1.1.6</ecNumber>
    </recommendedName>
    <alternativeName>
        <fullName evidence="11">Lysyl-tRNA synthetase</fullName>
        <shortName evidence="11">LysRS</shortName>
    </alternativeName>
</protein>
<keyword evidence="15" id="KW-1185">Reference proteome</keyword>
<dbReference type="Gene3D" id="3.30.930.10">
    <property type="entry name" value="Bira Bifunctional Protein, Domain 2"/>
    <property type="match status" value="1"/>
</dbReference>
<keyword evidence="3 11" id="KW-0963">Cytoplasm</keyword>
<evidence type="ECO:0000313" key="15">
    <source>
        <dbReference type="Proteomes" id="UP000290568"/>
    </source>
</evidence>
<dbReference type="NCBIfam" id="TIGR00499">
    <property type="entry name" value="lysS_bact"/>
    <property type="match status" value="1"/>
</dbReference>
<evidence type="ECO:0000259" key="13">
    <source>
        <dbReference type="PROSITE" id="PS50862"/>
    </source>
</evidence>
<dbReference type="PANTHER" id="PTHR42918">
    <property type="entry name" value="LYSYL-TRNA SYNTHETASE"/>
    <property type="match status" value="1"/>
</dbReference>
<keyword evidence="9 11" id="KW-0030">Aminoacyl-tRNA synthetase</keyword>
<keyword evidence="11 12" id="KW-0460">Magnesium</keyword>
<dbReference type="SUPFAM" id="SSF50249">
    <property type="entry name" value="Nucleic acid-binding proteins"/>
    <property type="match status" value="1"/>
</dbReference>
<dbReference type="InterPro" id="IPR018149">
    <property type="entry name" value="Lys-tRNA-synth_II_C"/>
</dbReference>
<feature type="binding site" evidence="11">
    <location>
        <position position="420"/>
    </location>
    <ligand>
        <name>Mg(2+)</name>
        <dbReference type="ChEBI" id="CHEBI:18420"/>
        <label>2</label>
    </ligand>
</feature>
<feature type="binding site" evidence="11">
    <location>
        <position position="413"/>
    </location>
    <ligand>
        <name>Mg(2+)</name>
        <dbReference type="ChEBI" id="CHEBI:18420"/>
        <label>1</label>
    </ligand>
</feature>
<dbReference type="InterPro" id="IPR002313">
    <property type="entry name" value="Lys-tRNA-ligase_II"/>
</dbReference>
<keyword evidence="8 11" id="KW-0648">Protein biosynthesis</keyword>
<dbReference type="HAMAP" id="MF_00252">
    <property type="entry name" value="Lys_tRNA_synth_class2"/>
    <property type="match status" value="1"/>
</dbReference>
<evidence type="ECO:0000256" key="12">
    <source>
        <dbReference type="RuleBase" id="RU000336"/>
    </source>
</evidence>
<dbReference type="InterPro" id="IPR012340">
    <property type="entry name" value="NA-bd_OB-fold"/>
</dbReference>
<dbReference type="InterPro" id="IPR045864">
    <property type="entry name" value="aa-tRNA-synth_II/BPL/LPL"/>
</dbReference>
<comment type="catalytic activity">
    <reaction evidence="10 11 12">
        <text>tRNA(Lys) + L-lysine + ATP = L-lysyl-tRNA(Lys) + AMP + diphosphate</text>
        <dbReference type="Rhea" id="RHEA:20792"/>
        <dbReference type="Rhea" id="RHEA-COMP:9696"/>
        <dbReference type="Rhea" id="RHEA-COMP:9697"/>
        <dbReference type="ChEBI" id="CHEBI:30616"/>
        <dbReference type="ChEBI" id="CHEBI:32551"/>
        <dbReference type="ChEBI" id="CHEBI:33019"/>
        <dbReference type="ChEBI" id="CHEBI:78442"/>
        <dbReference type="ChEBI" id="CHEBI:78529"/>
        <dbReference type="ChEBI" id="CHEBI:456215"/>
        <dbReference type="EC" id="6.1.1.6"/>
    </reaction>
</comment>
<comment type="subunit">
    <text evidence="2 11">Homodimer.</text>
</comment>
<dbReference type="Proteomes" id="UP000290568">
    <property type="component" value="Chromosome"/>
</dbReference>
<evidence type="ECO:0000256" key="10">
    <source>
        <dbReference type="ARBA" id="ARBA00048573"/>
    </source>
</evidence>
<dbReference type="Pfam" id="PF01336">
    <property type="entry name" value="tRNA_anti-codon"/>
    <property type="match status" value="1"/>
</dbReference>
<dbReference type="Gene3D" id="2.40.50.140">
    <property type="entry name" value="Nucleic acid-binding proteins"/>
    <property type="match status" value="1"/>
</dbReference>
<feature type="domain" description="Aminoacyl-transfer RNA synthetases class-II family profile" evidence="13">
    <location>
        <begin position="189"/>
        <end position="497"/>
    </location>
</feature>
<proteinExistence type="inferred from homology"/>
<keyword evidence="5 11" id="KW-0479">Metal-binding</keyword>
<evidence type="ECO:0000256" key="3">
    <source>
        <dbReference type="ARBA" id="ARBA00022490"/>
    </source>
</evidence>
<sequence length="502" mass="58217">MIKKKILELNRGTKMSQQKFSEQELVRRNKLNFYKENNVEAFAKADNLKPLSYSDEIKSKFESFSKEELEEKQHKVNLTGRILTMRGPFILLQDYHGKIQVYFNKKAHPELAKIVDSFDLGDIVYVEGTGMKTHTGEVTVKASNIKLLTKALKPLPDKFHGLTDIEERYRHRYVDLIVNEESKNVFWTRTKIISEIRRYFDELEYMEVETPFLHDYLSGASARPFKTHHNALDQEFVLRIATEIPLKKLLVGGIDRVYEIGRIFRNEGIDTTHNPEFTSIEFYEAYSNLEGMMQRTEELFKRLAKKLGKEKVLNKGVEIDLTKPFNRIDMVDAVSNATGKNFREISLEEAVEVAKKHGVKIQKFHQLGHIINELFEVLIEETLIQPTFVYGHPIEISPLTAKGQDPRFTERAELFINTKEYANMYTELSDPIDQLERFEAQLEEKNNGNDEASDIDWDFVEALEYGMPPTGGCGIGIDRLTMLLTEKESIRDVLLFPTMKRK</sequence>
<evidence type="ECO:0000256" key="7">
    <source>
        <dbReference type="ARBA" id="ARBA00022840"/>
    </source>
</evidence>
<evidence type="ECO:0000256" key="1">
    <source>
        <dbReference type="ARBA" id="ARBA00004496"/>
    </source>
</evidence>
<accession>A0A449A3D8</accession>
<dbReference type="PANTHER" id="PTHR42918:SF15">
    <property type="entry name" value="LYSINE--TRNA LIGASE, CHLOROPLASTIC_MITOCHONDRIAL"/>
    <property type="match status" value="1"/>
</dbReference>
<dbReference type="PROSITE" id="PS50862">
    <property type="entry name" value="AA_TRNA_LIGASE_II"/>
    <property type="match status" value="1"/>
</dbReference>